<name>A0ABR2A2K7_9ROSI</name>
<gene>
    <name evidence="1" type="ORF">V6N11_061664</name>
</gene>
<proteinExistence type="predicted"/>
<dbReference type="Proteomes" id="UP001396334">
    <property type="component" value="Unassembled WGS sequence"/>
</dbReference>
<reference evidence="1 2" key="1">
    <citation type="journal article" date="2024" name="G3 (Bethesda)">
        <title>Genome assembly of Hibiscus sabdariffa L. provides insights into metabolisms of medicinal natural products.</title>
        <authorList>
            <person name="Kim T."/>
        </authorList>
    </citation>
    <scope>NUCLEOTIDE SEQUENCE [LARGE SCALE GENOMIC DNA]</scope>
    <source>
        <strain evidence="1">TK-2024</strain>
        <tissue evidence="1">Old leaves</tissue>
    </source>
</reference>
<comment type="caution">
    <text evidence="1">The sequence shown here is derived from an EMBL/GenBank/DDBJ whole genome shotgun (WGS) entry which is preliminary data.</text>
</comment>
<protein>
    <submittedName>
        <fullName evidence="1">Uncharacterized protein</fullName>
    </submittedName>
</protein>
<accession>A0ABR2A2K7</accession>
<evidence type="ECO:0000313" key="2">
    <source>
        <dbReference type="Proteomes" id="UP001396334"/>
    </source>
</evidence>
<sequence>MGKIWYTQDCRQRQRNGDAFRLVRRRTEHPGCFRSNCTGCRRDEGRTDIETHKSGAVRDLDGMEQLRHVYAVAREEEWHAVWGGYQHNSFIYLFLRKWENSYSSP</sequence>
<dbReference type="EMBL" id="JBBPBN010000419">
    <property type="protein sequence ID" value="KAK8486893.1"/>
    <property type="molecule type" value="Genomic_DNA"/>
</dbReference>
<evidence type="ECO:0000313" key="1">
    <source>
        <dbReference type="EMBL" id="KAK8486893.1"/>
    </source>
</evidence>
<organism evidence="1 2">
    <name type="scientific">Hibiscus sabdariffa</name>
    <name type="common">roselle</name>
    <dbReference type="NCBI Taxonomy" id="183260"/>
    <lineage>
        <taxon>Eukaryota</taxon>
        <taxon>Viridiplantae</taxon>
        <taxon>Streptophyta</taxon>
        <taxon>Embryophyta</taxon>
        <taxon>Tracheophyta</taxon>
        <taxon>Spermatophyta</taxon>
        <taxon>Magnoliopsida</taxon>
        <taxon>eudicotyledons</taxon>
        <taxon>Gunneridae</taxon>
        <taxon>Pentapetalae</taxon>
        <taxon>rosids</taxon>
        <taxon>malvids</taxon>
        <taxon>Malvales</taxon>
        <taxon>Malvaceae</taxon>
        <taxon>Malvoideae</taxon>
        <taxon>Hibiscus</taxon>
    </lineage>
</organism>
<keyword evidence="2" id="KW-1185">Reference proteome</keyword>